<dbReference type="Proteomes" id="UP001459277">
    <property type="component" value="Unassembled WGS sequence"/>
</dbReference>
<evidence type="ECO:0008006" key="3">
    <source>
        <dbReference type="Google" id="ProtNLM"/>
    </source>
</evidence>
<comment type="caution">
    <text evidence="1">The sequence shown here is derived from an EMBL/GenBank/DDBJ whole genome shotgun (WGS) entry which is preliminary data.</text>
</comment>
<evidence type="ECO:0000313" key="2">
    <source>
        <dbReference type="Proteomes" id="UP001459277"/>
    </source>
</evidence>
<sequence length="271" mass="30966">MDRRCLGGPAMEFLKELVPIARIPVEAFTFNQKSLFRKTLKALELHLVSTSAFIETLGCQLPGKEDEDLSSTKTEPQSIKRYLMGTSFSKLHPKIQQKTRLAIKTLPPEIQQNILTHRALTSSYDRWMYLFKVLVSTAFIRTDITDDVWLSHKATWHESFGEIERVYDGQHPYPGLLINTKTEDLVIRDPSWLSEMLEAGFISKLIVTSATQISLFPIVIQEATAQIGGLNYMKLTILSTLPTWDTSYYMDSLPAHILVLISDFNRSLDYY</sequence>
<dbReference type="EMBL" id="JAZDWU010000010">
    <property type="protein sequence ID" value="KAK9988643.1"/>
    <property type="molecule type" value="Genomic_DNA"/>
</dbReference>
<name>A0AAW2BSI0_9ROSI</name>
<proteinExistence type="predicted"/>
<protein>
    <recommendedName>
        <fullName evidence="3">Maturase K</fullName>
    </recommendedName>
</protein>
<reference evidence="1 2" key="1">
    <citation type="submission" date="2024-01" db="EMBL/GenBank/DDBJ databases">
        <title>A telomere-to-telomere, gap-free genome of sweet tea (Lithocarpus litseifolius).</title>
        <authorList>
            <person name="Zhou J."/>
        </authorList>
    </citation>
    <scope>NUCLEOTIDE SEQUENCE [LARGE SCALE GENOMIC DNA]</scope>
    <source>
        <strain evidence="1">Zhou-2022a</strain>
        <tissue evidence="1">Leaf</tissue>
    </source>
</reference>
<organism evidence="1 2">
    <name type="scientific">Lithocarpus litseifolius</name>
    <dbReference type="NCBI Taxonomy" id="425828"/>
    <lineage>
        <taxon>Eukaryota</taxon>
        <taxon>Viridiplantae</taxon>
        <taxon>Streptophyta</taxon>
        <taxon>Embryophyta</taxon>
        <taxon>Tracheophyta</taxon>
        <taxon>Spermatophyta</taxon>
        <taxon>Magnoliopsida</taxon>
        <taxon>eudicotyledons</taxon>
        <taxon>Gunneridae</taxon>
        <taxon>Pentapetalae</taxon>
        <taxon>rosids</taxon>
        <taxon>fabids</taxon>
        <taxon>Fagales</taxon>
        <taxon>Fagaceae</taxon>
        <taxon>Lithocarpus</taxon>
    </lineage>
</organism>
<accession>A0AAW2BSI0</accession>
<gene>
    <name evidence="1" type="ORF">SO802_028882</name>
</gene>
<keyword evidence="2" id="KW-1185">Reference proteome</keyword>
<dbReference type="AlphaFoldDB" id="A0AAW2BSI0"/>
<evidence type="ECO:0000313" key="1">
    <source>
        <dbReference type="EMBL" id="KAK9988643.1"/>
    </source>
</evidence>